<dbReference type="RefSeq" id="WP_063708396.1">
    <property type="nucleotide sequence ID" value="NZ_LUUB01000120.1"/>
</dbReference>
<dbReference type="PRINTS" id="PR00081">
    <property type="entry name" value="GDHRDH"/>
</dbReference>
<dbReference type="PANTHER" id="PTHR43313:SF1">
    <property type="entry name" value="3BETA-HYDROXYSTEROID DEHYDROGENASE DHS-16"/>
    <property type="match status" value="1"/>
</dbReference>
<name>A0A176Y7Z1_9BRAD</name>
<evidence type="ECO:0000313" key="1">
    <source>
        <dbReference type="EMBL" id="OAE98920.1"/>
    </source>
</evidence>
<dbReference type="PANTHER" id="PTHR43313">
    <property type="entry name" value="SHORT-CHAIN DEHYDROGENASE/REDUCTASE FAMILY 9C"/>
    <property type="match status" value="1"/>
</dbReference>
<organism evidence="1 2">
    <name type="scientific">Bradyrhizobium centrolobii</name>
    <dbReference type="NCBI Taxonomy" id="1505087"/>
    <lineage>
        <taxon>Bacteria</taxon>
        <taxon>Pseudomonadati</taxon>
        <taxon>Pseudomonadota</taxon>
        <taxon>Alphaproteobacteria</taxon>
        <taxon>Hyphomicrobiales</taxon>
        <taxon>Nitrobacteraceae</taxon>
        <taxon>Bradyrhizobium</taxon>
    </lineage>
</organism>
<keyword evidence="2" id="KW-1185">Reference proteome</keyword>
<dbReference type="GO" id="GO:0016491">
    <property type="term" value="F:oxidoreductase activity"/>
    <property type="evidence" value="ECO:0007669"/>
    <property type="project" value="TreeGrafter"/>
</dbReference>
<accession>A0A176Y7Z1</accession>
<reference evidence="1 2" key="1">
    <citation type="submission" date="2016-03" db="EMBL/GenBank/DDBJ databases">
        <title>Draft Genome Sequence of the Strain BR 10245 (Bradyrhizobium sp.) isolated from nodules of Centrolobium paraense.</title>
        <authorList>
            <person name="Simoes-Araujo J.L.Sr."/>
            <person name="Barauna A.C."/>
            <person name="Silva K."/>
            <person name="Zilli J.E."/>
        </authorList>
    </citation>
    <scope>NUCLEOTIDE SEQUENCE [LARGE SCALE GENOMIC DNA]</scope>
    <source>
        <strain evidence="1 2">BR 10245</strain>
    </source>
</reference>
<dbReference type="SUPFAM" id="SSF51735">
    <property type="entry name" value="NAD(P)-binding Rossmann-fold domains"/>
    <property type="match status" value="1"/>
</dbReference>
<proteinExistence type="predicted"/>
<dbReference type="STRING" id="1505087.AYJ54_33205"/>
<dbReference type="OrthoDB" id="9793825at2"/>
<dbReference type="InterPro" id="IPR002347">
    <property type="entry name" value="SDR_fam"/>
</dbReference>
<dbReference type="GO" id="GO:0008202">
    <property type="term" value="P:steroid metabolic process"/>
    <property type="evidence" value="ECO:0007669"/>
    <property type="project" value="TreeGrafter"/>
</dbReference>
<sequence>MSSASVQSKGSAAVTGAGSGLGRDIALGLAAINYRVFGTALSSEEVADLKQASNGTVSLTVCDMTDEVAVNDWAREVDSRTEGLDLLINNAGILTPGPLEVLPLGAIRREFDVNVFGALSVINAFLPALRKTRGRVVQVSTWTASLPLPFNGPSGASKAAMEAFAAVYRAELKSFGIDVVIAAAGNMKTGGPAKTAAALKRIADSMTPEQQRLYGPTFGTFTEKLNSMQESGLESVAAARRVIEIAEQVPAPSKAGVGQDAEEILRFIREHSDAEQDARRLQIVGLQH</sequence>
<protein>
    <submittedName>
        <fullName evidence="1">Oxidoreductase</fullName>
    </submittedName>
</protein>
<gene>
    <name evidence="1" type="ORF">AYJ54_33205</name>
</gene>
<dbReference type="AlphaFoldDB" id="A0A176Y7Z1"/>
<dbReference type="InterPro" id="IPR036291">
    <property type="entry name" value="NAD(P)-bd_dom_sf"/>
</dbReference>
<dbReference type="Proteomes" id="UP000076959">
    <property type="component" value="Unassembled WGS sequence"/>
</dbReference>
<comment type="caution">
    <text evidence="1">The sequence shown here is derived from an EMBL/GenBank/DDBJ whole genome shotgun (WGS) entry which is preliminary data.</text>
</comment>
<evidence type="ECO:0000313" key="2">
    <source>
        <dbReference type="Proteomes" id="UP000076959"/>
    </source>
</evidence>
<dbReference type="Gene3D" id="3.40.50.720">
    <property type="entry name" value="NAD(P)-binding Rossmann-like Domain"/>
    <property type="match status" value="1"/>
</dbReference>
<dbReference type="EMBL" id="LUUB01000120">
    <property type="protein sequence ID" value="OAE98920.1"/>
    <property type="molecule type" value="Genomic_DNA"/>
</dbReference>
<dbReference type="Pfam" id="PF00106">
    <property type="entry name" value="adh_short"/>
    <property type="match status" value="1"/>
</dbReference>